<protein>
    <submittedName>
        <fullName evidence="6">Threonine kinase in B12 biosynthesis</fullName>
    </submittedName>
</protein>
<dbReference type="InterPro" id="IPR012363">
    <property type="entry name" value="PduX"/>
</dbReference>
<evidence type="ECO:0000256" key="1">
    <source>
        <dbReference type="ARBA" id="ARBA00022679"/>
    </source>
</evidence>
<dbReference type="RefSeq" id="WP_017895924.1">
    <property type="nucleotide sequence ID" value="NZ_CBXI010000024.1"/>
</dbReference>
<dbReference type="PIRSF" id="PIRSF033887">
    <property type="entry name" value="PduX"/>
    <property type="match status" value="1"/>
</dbReference>
<dbReference type="EMBL" id="CBXI010000024">
    <property type="protein sequence ID" value="CDL91536.1"/>
    <property type="molecule type" value="Genomic_DNA"/>
</dbReference>
<keyword evidence="2" id="KW-0547">Nucleotide-binding</keyword>
<evidence type="ECO:0000256" key="3">
    <source>
        <dbReference type="ARBA" id="ARBA00022777"/>
    </source>
</evidence>
<dbReference type="Pfam" id="PF00288">
    <property type="entry name" value="GHMP_kinases_N"/>
    <property type="match status" value="1"/>
</dbReference>
<dbReference type="OrthoDB" id="4548147at2"/>
<feature type="domain" description="GHMP kinase N-terminal" evidence="5">
    <location>
        <begin position="67"/>
        <end position="122"/>
    </location>
</feature>
<organism evidence="6 7">
    <name type="scientific">Clostridium tyrobutyricum DIVETGP</name>
    <dbReference type="NCBI Taxonomy" id="1408889"/>
    <lineage>
        <taxon>Bacteria</taxon>
        <taxon>Bacillati</taxon>
        <taxon>Bacillota</taxon>
        <taxon>Clostridia</taxon>
        <taxon>Eubacteriales</taxon>
        <taxon>Clostridiaceae</taxon>
        <taxon>Clostridium</taxon>
    </lineage>
</organism>
<evidence type="ECO:0000313" key="7">
    <source>
        <dbReference type="Proteomes" id="UP000019482"/>
    </source>
</evidence>
<dbReference type="AlphaFoldDB" id="W6N5G7"/>
<keyword evidence="4" id="KW-0067">ATP-binding</keyword>
<accession>W6N5G7</accession>
<dbReference type="InterPro" id="IPR020568">
    <property type="entry name" value="Ribosomal_Su5_D2-typ_SF"/>
</dbReference>
<dbReference type="InterPro" id="IPR014721">
    <property type="entry name" value="Ribsml_uS5_D2-typ_fold_subgr"/>
</dbReference>
<dbReference type="GO" id="GO:0005524">
    <property type="term" value="F:ATP binding"/>
    <property type="evidence" value="ECO:0007669"/>
    <property type="project" value="UniProtKB-KW"/>
</dbReference>
<gene>
    <name evidence="6" type="ORF">CTDIVETGP_1606</name>
</gene>
<name>W6N5G7_CLOTY</name>
<dbReference type="Proteomes" id="UP000019482">
    <property type="component" value="Unassembled WGS sequence"/>
</dbReference>
<evidence type="ECO:0000313" key="6">
    <source>
        <dbReference type="EMBL" id="CDL91536.1"/>
    </source>
</evidence>
<dbReference type="GO" id="GO:0016301">
    <property type="term" value="F:kinase activity"/>
    <property type="evidence" value="ECO:0007669"/>
    <property type="project" value="UniProtKB-KW"/>
</dbReference>
<keyword evidence="3 6" id="KW-0418">Kinase</keyword>
<dbReference type="PANTHER" id="PTHR43527">
    <property type="entry name" value="4-DIPHOSPHOCYTIDYL-2-C-METHYL-D-ERYTHRITOL KINASE, CHLOROPLASTIC"/>
    <property type="match status" value="1"/>
</dbReference>
<dbReference type="PANTHER" id="PTHR43527:SF1">
    <property type="entry name" value="L-THREONINE KINASE"/>
    <property type="match status" value="1"/>
</dbReference>
<keyword evidence="1" id="KW-0808">Transferase</keyword>
<evidence type="ECO:0000256" key="2">
    <source>
        <dbReference type="ARBA" id="ARBA00022741"/>
    </source>
</evidence>
<dbReference type="Gene3D" id="3.30.230.10">
    <property type="match status" value="1"/>
</dbReference>
<comment type="caution">
    <text evidence="6">The sequence shown here is derived from an EMBL/GenBank/DDBJ whole genome shotgun (WGS) entry which is preliminary data.</text>
</comment>
<dbReference type="SUPFAM" id="SSF54211">
    <property type="entry name" value="Ribosomal protein S5 domain 2-like"/>
    <property type="match status" value="1"/>
</dbReference>
<keyword evidence="7" id="KW-1185">Reference proteome</keyword>
<dbReference type="GeneID" id="29419581"/>
<evidence type="ECO:0000256" key="4">
    <source>
        <dbReference type="ARBA" id="ARBA00022840"/>
    </source>
</evidence>
<reference evidence="6 7" key="1">
    <citation type="journal article" date="2015" name="Genome Announc.">
        <title>Draft Genome Sequence of Clostridium tyrobutyricum Strain DIVETGP, Isolated from Cow's Milk for Grana Padano Production.</title>
        <authorList>
            <person name="Soggiu A."/>
            <person name="Piras C."/>
            <person name="Gaiarsa S."/>
            <person name="Sassera D."/>
            <person name="Roncada P."/>
            <person name="Bendixen E."/>
            <person name="Brasca M."/>
            <person name="Bonizzi L."/>
        </authorList>
    </citation>
    <scope>NUCLEOTIDE SEQUENCE [LARGE SCALE GENOMIC DNA]</scope>
    <source>
        <strain evidence="6 7">DIVETGP</strain>
    </source>
</reference>
<evidence type="ECO:0000259" key="5">
    <source>
        <dbReference type="Pfam" id="PF00288"/>
    </source>
</evidence>
<dbReference type="InterPro" id="IPR006204">
    <property type="entry name" value="GHMP_kinase_N_dom"/>
</dbReference>
<sequence length="286" mass="33352">MEITAFYPGSFGEIVQGKVQDKDLLMSFPINIYTRVRLFECRNPVRYKNLKKSYAFIENIMKLWKYEKYYKDICVNIDSDIPKGKGMASSTADLCTIYGCLLRMFNRNYNEEELLNECIKIEPTDSIMFDNMTLFDYKYGLYRENFGDYIKFNILAFEGKSAVDTLEFNTRVLNDLSNVEDLIPVLRQAIREKDLQKLSYVSTESIVRNQKRLYYDFIDIVFSICKSTGGIGIIGAHSGNILGIIYDDMEKMNVAKLKVHSNNLKVYSVQTLDKYSFYKKRRDCFG</sequence>
<proteinExistence type="predicted"/>